<comment type="subcellular location">
    <subcellularLocation>
        <location evidence="1">Cell projection</location>
        <location evidence="1">Cilium</location>
    </subcellularLocation>
    <subcellularLocation>
        <location evidence="2">Cytoplasm</location>
        <location evidence="2">Cytoskeleton</location>
    </subcellularLocation>
</comment>
<name>A0A8J2S9D9_9CRUS</name>
<gene>
    <name evidence="7" type="ORF">DGAL_LOCUS17247</name>
</gene>
<accession>A0A8J2S9D9</accession>
<keyword evidence="4" id="KW-0206">Cytoskeleton</keyword>
<sequence length="222" mass="25376">MSLTFRSFVWSPSIDSMYSFNTELKLGKTSMQTQDGILASKKPLLKSHSFTSLKSTAENFKIPSLDCVEKSTIPVKTGRKDVMRLNMLSTVANTAIKMKTQLKSSQQGDLATQRSHKLGVVPKYLTSRKTQWAQMEEEKLKNLPDPDCPIGHIMMPELERLETLNRLKQSQINLNEEFNCLPLSKDSLKIRQKKEDIEKQLTKVEEGIRVLSKPKVFVRIDF</sequence>
<feature type="domain" description="Enkurin" evidence="6">
    <location>
        <begin position="127"/>
        <end position="219"/>
    </location>
</feature>
<evidence type="ECO:0000256" key="3">
    <source>
        <dbReference type="ARBA" id="ARBA00022490"/>
    </source>
</evidence>
<dbReference type="Proteomes" id="UP000789390">
    <property type="component" value="Unassembled WGS sequence"/>
</dbReference>
<dbReference type="GO" id="GO:0005881">
    <property type="term" value="C:cytoplasmic microtubule"/>
    <property type="evidence" value="ECO:0007669"/>
    <property type="project" value="TreeGrafter"/>
</dbReference>
<evidence type="ECO:0000256" key="4">
    <source>
        <dbReference type="ARBA" id="ARBA00023212"/>
    </source>
</evidence>
<dbReference type="InterPro" id="IPR027012">
    <property type="entry name" value="Enkurin_dom"/>
</dbReference>
<dbReference type="InterPro" id="IPR052102">
    <property type="entry name" value="Enkurin_domain-protein"/>
</dbReference>
<dbReference type="PANTHER" id="PTHR21490">
    <property type="entry name" value="ENKURIN-RELATED"/>
    <property type="match status" value="1"/>
</dbReference>
<evidence type="ECO:0000256" key="1">
    <source>
        <dbReference type="ARBA" id="ARBA00004138"/>
    </source>
</evidence>
<keyword evidence="5" id="KW-0966">Cell projection</keyword>
<dbReference type="EMBL" id="CAKKLH010000338">
    <property type="protein sequence ID" value="CAH0113359.1"/>
    <property type="molecule type" value="Genomic_DNA"/>
</dbReference>
<dbReference type="GO" id="GO:0005929">
    <property type="term" value="C:cilium"/>
    <property type="evidence" value="ECO:0007669"/>
    <property type="project" value="UniProtKB-SubCell"/>
</dbReference>
<dbReference type="PANTHER" id="PTHR21490:SF2">
    <property type="entry name" value="ENKURIN DOMAIN-CONTAINING PROTEIN 1"/>
    <property type="match status" value="1"/>
</dbReference>
<keyword evidence="8" id="KW-1185">Reference proteome</keyword>
<evidence type="ECO:0000313" key="7">
    <source>
        <dbReference type="EMBL" id="CAH0113359.1"/>
    </source>
</evidence>
<protein>
    <recommendedName>
        <fullName evidence="6">Enkurin domain-containing protein</fullName>
    </recommendedName>
</protein>
<proteinExistence type="predicted"/>
<evidence type="ECO:0000259" key="6">
    <source>
        <dbReference type="PROSITE" id="PS51665"/>
    </source>
</evidence>
<organism evidence="7 8">
    <name type="scientific">Daphnia galeata</name>
    <dbReference type="NCBI Taxonomy" id="27404"/>
    <lineage>
        <taxon>Eukaryota</taxon>
        <taxon>Metazoa</taxon>
        <taxon>Ecdysozoa</taxon>
        <taxon>Arthropoda</taxon>
        <taxon>Crustacea</taxon>
        <taxon>Branchiopoda</taxon>
        <taxon>Diplostraca</taxon>
        <taxon>Cladocera</taxon>
        <taxon>Anomopoda</taxon>
        <taxon>Daphniidae</taxon>
        <taxon>Daphnia</taxon>
    </lineage>
</organism>
<dbReference type="OrthoDB" id="10264920at2759"/>
<dbReference type="PROSITE" id="PS51665">
    <property type="entry name" value="ENKURIN"/>
    <property type="match status" value="1"/>
</dbReference>
<evidence type="ECO:0000256" key="5">
    <source>
        <dbReference type="ARBA" id="ARBA00023273"/>
    </source>
</evidence>
<evidence type="ECO:0000256" key="2">
    <source>
        <dbReference type="ARBA" id="ARBA00004245"/>
    </source>
</evidence>
<evidence type="ECO:0000313" key="8">
    <source>
        <dbReference type="Proteomes" id="UP000789390"/>
    </source>
</evidence>
<keyword evidence="3" id="KW-0963">Cytoplasm</keyword>
<dbReference type="AlphaFoldDB" id="A0A8J2S9D9"/>
<comment type="caution">
    <text evidence="7">The sequence shown here is derived from an EMBL/GenBank/DDBJ whole genome shotgun (WGS) entry which is preliminary data.</text>
</comment>
<reference evidence="7" key="1">
    <citation type="submission" date="2021-11" db="EMBL/GenBank/DDBJ databases">
        <authorList>
            <person name="Schell T."/>
        </authorList>
    </citation>
    <scope>NUCLEOTIDE SEQUENCE</scope>
    <source>
        <strain evidence="7">M5</strain>
    </source>
</reference>
<dbReference type="Pfam" id="PF13864">
    <property type="entry name" value="Enkurin"/>
    <property type="match status" value="1"/>
</dbReference>